<evidence type="ECO:0000256" key="9">
    <source>
        <dbReference type="PIRNR" id="PIRNR038922"/>
    </source>
</evidence>
<reference evidence="14" key="1">
    <citation type="submission" date="2025-08" db="UniProtKB">
        <authorList>
            <consortium name="RefSeq"/>
        </authorList>
    </citation>
    <scope>IDENTIFICATION</scope>
    <source>
        <tissue evidence="14">Whole body</tissue>
    </source>
</reference>
<evidence type="ECO:0000256" key="3">
    <source>
        <dbReference type="ARBA" id="ARBA00007676"/>
    </source>
</evidence>
<dbReference type="RefSeq" id="XP_025415204.1">
    <property type="nucleotide sequence ID" value="XM_025559419.1"/>
</dbReference>
<comment type="subcellular location">
    <subcellularLocation>
        <location evidence="2 9">Cytoplasm</location>
    </subcellularLocation>
    <subcellularLocation>
        <location evidence="1">Endoplasmic reticulum</location>
    </subcellularLocation>
</comment>
<feature type="domain" description="Signal recognition particle SRP72 subunit RNA-binding" evidence="12">
    <location>
        <begin position="536"/>
        <end position="581"/>
    </location>
</feature>
<evidence type="ECO:0000256" key="10">
    <source>
        <dbReference type="PROSITE-ProRule" id="PRU00339"/>
    </source>
</evidence>
<evidence type="ECO:0000313" key="13">
    <source>
        <dbReference type="Proteomes" id="UP000694846"/>
    </source>
</evidence>
<comment type="similarity">
    <text evidence="3 9">Belongs to the SRP72 family.</text>
</comment>
<dbReference type="GO" id="GO:0005786">
    <property type="term" value="C:signal recognition particle, endoplasmic reticulum targeting"/>
    <property type="evidence" value="ECO:0007669"/>
    <property type="project" value="UniProtKB-UniRule"/>
</dbReference>
<dbReference type="PIRSF" id="PIRSF038922">
    <property type="entry name" value="SRP72"/>
    <property type="match status" value="1"/>
</dbReference>
<gene>
    <name evidence="14" type="primary">LOC112686924</name>
</gene>
<dbReference type="SUPFAM" id="SSF48452">
    <property type="entry name" value="TPR-like"/>
    <property type="match status" value="2"/>
</dbReference>
<feature type="compositionally biased region" description="Polar residues" evidence="11">
    <location>
        <begin position="597"/>
        <end position="609"/>
    </location>
</feature>
<keyword evidence="6" id="KW-0256">Endoplasmic reticulum</keyword>
<dbReference type="InterPro" id="IPR026270">
    <property type="entry name" value="SRP72"/>
</dbReference>
<comment type="function">
    <text evidence="9">Component of the signal recognition particle (SRP) complex, a ribonucleoprotein complex that mediates the cotranslational targeting of secretory and membrane proteins to the endoplasmic reticulum (ER).</text>
</comment>
<organism evidence="13 14">
    <name type="scientific">Sipha flava</name>
    <name type="common">yellow sugarcane aphid</name>
    <dbReference type="NCBI Taxonomy" id="143950"/>
    <lineage>
        <taxon>Eukaryota</taxon>
        <taxon>Metazoa</taxon>
        <taxon>Ecdysozoa</taxon>
        <taxon>Arthropoda</taxon>
        <taxon>Hexapoda</taxon>
        <taxon>Insecta</taxon>
        <taxon>Pterygota</taxon>
        <taxon>Neoptera</taxon>
        <taxon>Paraneoptera</taxon>
        <taxon>Hemiptera</taxon>
        <taxon>Sternorrhyncha</taxon>
        <taxon>Aphidomorpha</taxon>
        <taxon>Aphidoidea</taxon>
        <taxon>Aphididae</taxon>
        <taxon>Sipha</taxon>
    </lineage>
</organism>
<keyword evidence="10" id="KW-0802">TPR repeat</keyword>
<evidence type="ECO:0000313" key="14">
    <source>
        <dbReference type="RefSeq" id="XP_025415204.1"/>
    </source>
</evidence>
<dbReference type="Gene3D" id="1.25.40.10">
    <property type="entry name" value="Tetratricopeptide repeat domain"/>
    <property type="match status" value="3"/>
</dbReference>
<dbReference type="InterPro" id="IPR011990">
    <property type="entry name" value="TPR-like_helical_dom_sf"/>
</dbReference>
<evidence type="ECO:0000256" key="4">
    <source>
        <dbReference type="ARBA" id="ARBA00018350"/>
    </source>
</evidence>
<keyword evidence="8 9" id="KW-0687">Ribonucleoprotein</keyword>
<feature type="region of interest" description="Disordered" evidence="11">
    <location>
        <begin position="531"/>
        <end position="645"/>
    </location>
</feature>
<dbReference type="OrthoDB" id="5421607at2759"/>
<dbReference type="GO" id="GO:0005783">
    <property type="term" value="C:endoplasmic reticulum"/>
    <property type="evidence" value="ECO:0007669"/>
    <property type="project" value="UniProtKB-SubCell"/>
</dbReference>
<evidence type="ECO:0000256" key="2">
    <source>
        <dbReference type="ARBA" id="ARBA00004496"/>
    </source>
</evidence>
<dbReference type="CTD" id="6731"/>
<evidence type="ECO:0000256" key="7">
    <source>
        <dbReference type="ARBA" id="ARBA00023135"/>
    </source>
</evidence>
<dbReference type="GO" id="GO:0006614">
    <property type="term" value="P:SRP-dependent cotranslational protein targeting to membrane"/>
    <property type="evidence" value="ECO:0007669"/>
    <property type="project" value="UniProtKB-UniRule"/>
</dbReference>
<feature type="compositionally biased region" description="Basic residues" evidence="11">
    <location>
        <begin position="631"/>
        <end position="645"/>
    </location>
</feature>
<dbReference type="InterPro" id="IPR031545">
    <property type="entry name" value="SRP72_TPR-like"/>
</dbReference>
<protein>
    <recommendedName>
        <fullName evidence="4 9">Signal recognition particle subunit SRP72</fullName>
    </recommendedName>
</protein>
<accession>A0A8B8FW53</accession>
<keyword evidence="5 9" id="KW-0963">Cytoplasm</keyword>
<evidence type="ECO:0000259" key="12">
    <source>
        <dbReference type="Pfam" id="PF08492"/>
    </source>
</evidence>
<dbReference type="Proteomes" id="UP000694846">
    <property type="component" value="Unplaced"/>
</dbReference>
<dbReference type="AlphaFoldDB" id="A0A8B8FW53"/>
<proteinExistence type="inferred from homology"/>
<dbReference type="Pfam" id="PF08492">
    <property type="entry name" value="SRP72"/>
    <property type="match status" value="1"/>
</dbReference>
<evidence type="ECO:0000256" key="11">
    <source>
        <dbReference type="SAM" id="MobiDB-lite"/>
    </source>
</evidence>
<dbReference type="InterPro" id="IPR013699">
    <property type="entry name" value="Signal_recog_part_SRP72_RNA-bd"/>
</dbReference>
<dbReference type="GeneID" id="112686924"/>
<dbReference type="PROSITE" id="PS50005">
    <property type="entry name" value="TPR"/>
    <property type="match status" value="1"/>
</dbReference>
<dbReference type="GO" id="GO:0043022">
    <property type="term" value="F:ribosome binding"/>
    <property type="evidence" value="ECO:0007669"/>
    <property type="project" value="TreeGrafter"/>
</dbReference>
<dbReference type="Pfam" id="PF17004">
    <property type="entry name" value="SRP_TPR_like"/>
    <property type="match status" value="1"/>
</dbReference>
<dbReference type="SMART" id="SM00028">
    <property type="entry name" value="TPR"/>
    <property type="match status" value="4"/>
</dbReference>
<evidence type="ECO:0000256" key="8">
    <source>
        <dbReference type="ARBA" id="ARBA00023274"/>
    </source>
</evidence>
<dbReference type="GO" id="GO:0008312">
    <property type="term" value="F:7S RNA binding"/>
    <property type="evidence" value="ECO:0007669"/>
    <property type="project" value="InterPro"/>
</dbReference>
<keyword evidence="7 9" id="KW-0733">Signal recognition particle</keyword>
<keyword evidence="13" id="KW-1185">Reference proteome</keyword>
<dbReference type="InterPro" id="IPR019734">
    <property type="entry name" value="TPR_rpt"/>
</dbReference>
<evidence type="ECO:0000256" key="6">
    <source>
        <dbReference type="ARBA" id="ARBA00022824"/>
    </source>
</evidence>
<evidence type="ECO:0000256" key="1">
    <source>
        <dbReference type="ARBA" id="ARBA00004240"/>
    </source>
</evidence>
<feature type="repeat" description="TPR" evidence="10">
    <location>
        <begin position="443"/>
        <end position="476"/>
    </location>
</feature>
<sequence>MSKTTILNSVFSDIEKLASAEEYKRIIKLVEKHIPQFPEELSLVQSKIVSLIHLNQIENAYNFILKNEKFQSFAFEKAYCLYRLNRSEEALQLINEETDLTSNFKELKAQILYKLEKYNECFDMYRDIIKQSKDGFTNERVTNLTAVIYQLSKLGDNKYDIPTVKQDSTYEFIYNVACVIISRGEIERAKDLLDQAAKLCRYTLEEEEATEEEIQEELTAIKVQGAYCLQKLGRDKEAQAEYTEVLKYKPKDIGSLAIASNNLVVLNKEHNVFDSKKKLKSTLSDELTLKLNTWQLERITLNHCRFALMTNQLDQCTQLCDNIEKKYPDQIEDIVLIKAVMLWRLNKNSEAIDLLKKFIYEQKRPTAKLNCTLMAVKLLLMQNNTNEAITLLQNLGELKYKLGIVSTLVTLYLNINNFKAASDLFNDTLSWYSQKEVDNSKITILLKQLAKLHLREQDPKEAAKRLSRLLELNPTNKKFLAQLIIAYTQFDPEKAQEYSKQLPPLDLQDTDIDLLENTNWMMGSKLIKKSTLKPDAAGSKAEVEKKKKKKRKIILPKNVNLDVPPNPERWLPRHERTGYRKKKDRRNKETGIGKGTQGASNISSEQFNIKNIAAQPKPQTTQVPSENAPRLQHRKGQYKKKKKGK</sequence>
<evidence type="ECO:0000256" key="5">
    <source>
        <dbReference type="ARBA" id="ARBA00022490"/>
    </source>
</evidence>
<dbReference type="PANTHER" id="PTHR14094:SF9">
    <property type="entry name" value="SIGNAL RECOGNITION PARTICLE SUBUNIT SRP72"/>
    <property type="match status" value="1"/>
</dbReference>
<dbReference type="PANTHER" id="PTHR14094">
    <property type="entry name" value="SIGNAL RECOGNITION PARTICLE 72"/>
    <property type="match status" value="1"/>
</dbReference>
<name>A0A8B8FW53_9HEMI</name>